<dbReference type="AlphaFoldDB" id="A0A5J5FYF9"/>
<sequence>MKNQLRRGWQKTALAALAGLCLTLPGTASALTAYGPHTSYSGSNYSSEVDRLTYVKPQWSLPADVLGNDYTMADSGAVAAGDGNVFFLQKGQLLAVNAQTGKRLWKYGAGLQWPLQYRNGKVYVSSKNGMIYAVDGSKGRRLWASSKPAAKTGKLLIDGDKLFAAADGGIRAYRLQDGKSLWEATVKDGYLPAESMIAAEGLVLAEGSVSGAYTYGVLYAFDQATGRRLWEADNHALPAAVKDGTVISQRTGNLLDMQVLTTLDWLDARTGKTEKTVVYNPENVDPDHPAAKDGVIRSGGMAWYSGDRIYLDGGDRVYSYPADADPAKTVRDTYLSGASGSHYIAGPFDGRMLFTDANNLNLYGVKTANKTAVGYNAGLRYAIARLDLIGHGLYIIQTDGKLIAVNLQTAQPVVGLVTGGNVFGPTLAENGMIIVQSKGKVQAFKEPQTLKAARTN</sequence>
<keyword evidence="1" id="KW-0732">Signal</keyword>
<keyword evidence="4" id="KW-1185">Reference proteome</keyword>
<evidence type="ECO:0000313" key="4">
    <source>
        <dbReference type="Proteomes" id="UP000367750"/>
    </source>
</evidence>
<dbReference type="EMBL" id="VYKK01000026">
    <property type="protein sequence ID" value="KAA8998790.1"/>
    <property type="molecule type" value="Genomic_DNA"/>
</dbReference>
<dbReference type="Proteomes" id="UP000367750">
    <property type="component" value="Unassembled WGS sequence"/>
</dbReference>
<evidence type="ECO:0000313" key="3">
    <source>
        <dbReference type="EMBL" id="KAA8998790.1"/>
    </source>
</evidence>
<dbReference type="SMART" id="SM00564">
    <property type="entry name" value="PQQ"/>
    <property type="match status" value="4"/>
</dbReference>
<proteinExistence type="predicted"/>
<dbReference type="OrthoDB" id="2664209at2"/>
<dbReference type="RefSeq" id="WP_150459320.1">
    <property type="nucleotide sequence ID" value="NZ_VYKK01000026.1"/>
</dbReference>
<feature type="chain" id="PRO_5023900614" evidence="1">
    <location>
        <begin position="31"/>
        <end position="456"/>
    </location>
</feature>
<dbReference type="SUPFAM" id="SSF50952">
    <property type="entry name" value="Soluble quinoprotein glucose dehydrogenase"/>
    <property type="match status" value="1"/>
</dbReference>
<organism evidence="3 4">
    <name type="scientific">Paenibacillus spiritus</name>
    <dbReference type="NCBI Taxonomy" id="2496557"/>
    <lineage>
        <taxon>Bacteria</taxon>
        <taxon>Bacillati</taxon>
        <taxon>Bacillota</taxon>
        <taxon>Bacilli</taxon>
        <taxon>Bacillales</taxon>
        <taxon>Paenibacillaceae</taxon>
        <taxon>Paenibacillus</taxon>
    </lineage>
</organism>
<feature type="domain" description="Pyrrolo-quinoline quinone repeat" evidence="2">
    <location>
        <begin position="75"/>
        <end position="250"/>
    </location>
</feature>
<comment type="caution">
    <text evidence="3">The sequence shown here is derived from an EMBL/GenBank/DDBJ whole genome shotgun (WGS) entry which is preliminary data.</text>
</comment>
<dbReference type="InterPro" id="IPR015943">
    <property type="entry name" value="WD40/YVTN_repeat-like_dom_sf"/>
</dbReference>
<gene>
    <name evidence="3" type="ORF">F4V43_16315</name>
</gene>
<dbReference type="PANTHER" id="PTHR34512:SF30">
    <property type="entry name" value="OUTER MEMBRANE PROTEIN ASSEMBLY FACTOR BAMB"/>
    <property type="match status" value="1"/>
</dbReference>
<dbReference type="InterPro" id="IPR002372">
    <property type="entry name" value="PQQ_rpt_dom"/>
</dbReference>
<dbReference type="SUPFAM" id="SSF50998">
    <property type="entry name" value="Quinoprotein alcohol dehydrogenase-like"/>
    <property type="match status" value="1"/>
</dbReference>
<accession>A0A5J5FYF9</accession>
<evidence type="ECO:0000256" key="1">
    <source>
        <dbReference type="SAM" id="SignalP"/>
    </source>
</evidence>
<dbReference type="InterPro" id="IPR011041">
    <property type="entry name" value="Quinoprot_gluc/sorb_DH_b-prop"/>
</dbReference>
<dbReference type="InterPro" id="IPR018391">
    <property type="entry name" value="PQQ_b-propeller_rpt"/>
</dbReference>
<evidence type="ECO:0000259" key="2">
    <source>
        <dbReference type="Pfam" id="PF13360"/>
    </source>
</evidence>
<dbReference type="Pfam" id="PF13360">
    <property type="entry name" value="PQQ_2"/>
    <property type="match status" value="1"/>
</dbReference>
<dbReference type="Gene3D" id="2.130.10.10">
    <property type="entry name" value="YVTN repeat-like/Quinoprotein amine dehydrogenase"/>
    <property type="match status" value="1"/>
</dbReference>
<dbReference type="PANTHER" id="PTHR34512">
    <property type="entry name" value="CELL SURFACE PROTEIN"/>
    <property type="match status" value="1"/>
</dbReference>
<protein>
    <submittedName>
        <fullName evidence="3">PQQ-binding-like beta-propeller repeat protein</fullName>
    </submittedName>
</protein>
<name>A0A5J5FYF9_9BACL</name>
<feature type="signal peptide" evidence="1">
    <location>
        <begin position="1"/>
        <end position="30"/>
    </location>
</feature>
<reference evidence="3 4" key="1">
    <citation type="submission" date="2019-09" db="EMBL/GenBank/DDBJ databases">
        <title>Bacillus ochoae sp. nov., Paenibacillus whitsoniae sp. nov., Paenibacillus spiritus sp. nov. Isolated from the Mars Exploration Rover during spacecraft assembly.</title>
        <authorList>
            <person name="Seuylemezian A."/>
            <person name="Vaishampayan P."/>
        </authorList>
    </citation>
    <scope>NUCLEOTIDE SEQUENCE [LARGE SCALE GENOMIC DNA]</scope>
    <source>
        <strain evidence="3 4">MER_111</strain>
    </source>
</reference>
<dbReference type="InterPro" id="IPR011047">
    <property type="entry name" value="Quinoprotein_ADH-like_sf"/>
</dbReference>